<dbReference type="InterPro" id="IPR017867">
    <property type="entry name" value="Tyr_phospatase_low_mol_wt"/>
</dbReference>
<keyword evidence="8" id="KW-1185">Reference proteome</keyword>
<dbReference type="Pfam" id="PF01451">
    <property type="entry name" value="LMWPc"/>
    <property type="match status" value="1"/>
</dbReference>
<proteinExistence type="inferred from homology"/>
<reference evidence="7 8" key="1">
    <citation type="submission" date="2017-09" db="EMBL/GenBank/DDBJ databases">
        <authorList>
            <person name="Ehlers B."/>
            <person name="Leendertz F.H."/>
        </authorList>
    </citation>
    <scope>NUCLEOTIDE SEQUENCE [LARGE SCALE GENOMIC DNA]</scope>
    <source>
        <strain evidence="7 8">CGMCC 4.7095</strain>
    </source>
</reference>
<dbReference type="InterPro" id="IPR023485">
    <property type="entry name" value="Ptyr_pPase"/>
</dbReference>
<dbReference type="PRINTS" id="PR00719">
    <property type="entry name" value="LMWPTPASE"/>
</dbReference>
<dbReference type="GO" id="GO:0004725">
    <property type="term" value="F:protein tyrosine phosphatase activity"/>
    <property type="evidence" value="ECO:0007669"/>
    <property type="project" value="UniProtKB-EC"/>
</dbReference>
<name>A0A286DYQ3_9ACTN</name>
<dbReference type="SUPFAM" id="SSF52788">
    <property type="entry name" value="Phosphotyrosine protein phosphatases I"/>
    <property type="match status" value="1"/>
</dbReference>
<feature type="active site" evidence="5">
    <location>
        <position position="14"/>
    </location>
</feature>
<gene>
    <name evidence="7" type="ORF">SAMN06297387_112156</name>
</gene>
<evidence type="ECO:0000256" key="1">
    <source>
        <dbReference type="ARBA" id="ARBA00011063"/>
    </source>
</evidence>
<dbReference type="InterPro" id="IPR036196">
    <property type="entry name" value="Ptyr_pPase_sf"/>
</dbReference>
<keyword evidence="4" id="KW-0904">Protein phosphatase</keyword>
<keyword evidence="3" id="KW-0378">Hydrolase</keyword>
<evidence type="ECO:0000313" key="8">
    <source>
        <dbReference type="Proteomes" id="UP000219072"/>
    </source>
</evidence>
<dbReference type="InterPro" id="IPR050438">
    <property type="entry name" value="LMW_PTPase"/>
</dbReference>
<feature type="domain" description="Phosphotyrosine protein phosphatase I" evidence="6">
    <location>
        <begin position="2"/>
        <end position="160"/>
    </location>
</feature>
<dbReference type="EC" id="3.1.3.48" evidence="2"/>
<dbReference type="Proteomes" id="UP000219072">
    <property type="component" value="Unassembled WGS sequence"/>
</dbReference>
<dbReference type="PANTHER" id="PTHR11717:SF7">
    <property type="entry name" value="LOW MOLECULAR WEIGHT PHOSPHOTYROSINE PROTEIN PHOSPHATASE"/>
    <property type="match status" value="1"/>
</dbReference>
<dbReference type="EMBL" id="OCNE01000012">
    <property type="protein sequence ID" value="SOD63797.1"/>
    <property type="molecule type" value="Genomic_DNA"/>
</dbReference>
<dbReference type="CDD" id="cd16343">
    <property type="entry name" value="LMWPTP"/>
    <property type="match status" value="1"/>
</dbReference>
<evidence type="ECO:0000256" key="2">
    <source>
        <dbReference type="ARBA" id="ARBA00013064"/>
    </source>
</evidence>
<evidence type="ECO:0000256" key="3">
    <source>
        <dbReference type="ARBA" id="ARBA00022801"/>
    </source>
</evidence>
<comment type="similarity">
    <text evidence="1">Belongs to the low molecular weight phosphotyrosine protein phosphatase family.</text>
</comment>
<dbReference type="OrthoDB" id="9784339at2"/>
<dbReference type="AlphaFoldDB" id="A0A286DYQ3"/>
<evidence type="ECO:0000256" key="5">
    <source>
        <dbReference type="PIRSR" id="PIRSR617867-1"/>
    </source>
</evidence>
<dbReference type="RefSeq" id="WP_097232255.1">
    <property type="nucleotide sequence ID" value="NZ_OCNE01000012.1"/>
</dbReference>
<evidence type="ECO:0000256" key="4">
    <source>
        <dbReference type="ARBA" id="ARBA00022912"/>
    </source>
</evidence>
<protein>
    <recommendedName>
        <fullName evidence="2">protein-tyrosine-phosphatase</fullName>
        <ecNumber evidence="2">3.1.3.48</ecNumber>
    </recommendedName>
</protein>
<evidence type="ECO:0000259" key="6">
    <source>
        <dbReference type="SMART" id="SM00226"/>
    </source>
</evidence>
<feature type="active site" description="Nucleophile" evidence="5">
    <location>
        <position position="8"/>
    </location>
</feature>
<feature type="active site" description="Proton donor" evidence="5">
    <location>
        <position position="134"/>
    </location>
</feature>
<dbReference type="PANTHER" id="PTHR11717">
    <property type="entry name" value="LOW MOLECULAR WEIGHT PROTEIN TYROSINE PHOSPHATASE"/>
    <property type="match status" value="1"/>
</dbReference>
<evidence type="ECO:0000313" key="7">
    <source>
        <dbReference type="EMBL" id="SOD63797.1"/>
    </source>
</evidence>
<sequence>MYRICFVCSGNICRSPIAEALLRARLVDEGLDTGIVVDSAGTGGWHAGEPADPRAVAAMNAAGYPAGSGDHTARQFEVSWFDECDLVIALDRGHESELRRLAPDAAAAEKVRLLRAFGDDGADAASGEALDVPDPYYGDDAGFAECLDIIEAALPGLLKTVRERTGAVG</sequence>
<dbReference type="SMART" id="SM00226">
    <property type="entry name" value="LMWPc"/>
    <property type="match status" value="1"/>
</dbReference>
<organism evidence="7 8">
    <name type="scientific">Streptomyces zhaozhouensis</name>
    <dbReference type="NCBI Taxonomy" id="1300267"/>
    <lineage>
        <taxon>Bacteria</taxon>
        <taxon>Bacillati</taxon>
        <taxon>Actinomycetota</taxon>
        <taxon>Actinomycetes</taxon>
        <taxon>Kitasatosporales</taxon>
        <taxon>Streptomycetaceae</taxon>
        <taxon>Streptomyces</taxon>
    </lineage>
</organism>
<accession>A0A286DYQ3</accession>
<dbReference type="Gene3D" id="3.40.50.2300">
    <property type="match status" value="1"/>
</dbReference>